<comment type="caution">
    <text evidence="2">The sequence shown here is derived from an EMBL/GenBank/DDBJ whole genome shotgun (WGS) entry which is preliminary data.</text>
</comment>
<protein>
    <submittedName>
        <fullName evidence="2">Uncharacterized protein</fullName>
    </submittedName>
</protein>
<name>A0A2R5GYG6_9STRA</name>
<accession>A0A2R5GYG6</accession>
<dbReference type="OrthoDB" id="203202at2759"/>
<organism evidence="2 3">
    <name type="scientific">Hondaea fermentalgiana</name>
    <dbReference type="NCBI Taxonomy" id="2315210"/>
    <lineage>
        <taxon>Eukaryota</taxon>
        <taxon>Sar</taxon>
        <taxon>Stramenopiles</taxon>
        <taxon>Bigyra</taxon>
        <taxon>Labyrinthulomycetes</taxon>
        <taxon>Thraustochytrida</taxon>
        <taxon>Thraustochytriidae</taxon>
        <taxon>Hondaea</taxon>
    </lineage>
</organism>
<dbReference type="Proteomes" id="UP000241890">
    <property type="component" value="Unassembled WGS sequence"/>
</dbReference>
<keyword evidence="3" id="KW-1185">Reference proteome</keyword>
<sequence length="181" mass="20090">MESKLGAETKGGDEAFSVRESKLADLPAREDDDEDVQRGDDEEEEEGEVEVIQLKAVEFLEGSDLQPVSAPLAFKLKFRALQPLKQASWEVKYLVDCVTKRNIIVLGRTPPTNYTGTNTMEFRTDVVDVSHIKPSQLSNAGLLICSLRSGPDEAEIAEVKMVVQVNTQDGEFIRCIYSPLD</sequence>
<feature type="compositionally biased region" description="Basic and acidic residues" evidence="1">
    <location>
        <begin position="1"/>
        <end position="29"/>
    </location>
</feature>
<gene>
    <name evidence="2" type="ORF">FCC1311_097242</name>
</gene>
<evidence type="ECO:0000313" key="3">
    <source>
        <dbReference type="Proteomes" id="UP000241890"/>
    </source>
</evidence>
<feature type="compositionally biased region" description="Acidic residues" evidence="1">
    <location>
        <begin position="30"/>
        <end position="48"/>
    </location>
</feature>
<proteinExistence type="predicted"/>
<dbReference type="AlphaFoldDB" id="A0A2R5GYG6"/>
<evidence type="ECO:0000256" key="1">
    <source>
        <dbReference type="SAM" id="MobiDB-lite"/>
    </source>
</evidence>
<dbReference type="InParanoid" id="A0A2R5GYG6"/>
<feature type="region of interest" description="Disordered" evidence="1">
    <location>
        <begin position="1"/>
        <end position="48"/>
    </location>
</feature>
<reference evidence="2 3" key="1">
    <citation type="submission" date="2017-12" db="EMBL/GenBank/DDBJ databases">
        <title>Sequencing, de novo assembly and annotation of complete genome of a new Thraustochytrid species, strain FCC1311.</title>
        <authorList>
            <person name="Sedici K."/>
            <person name="Godart F."/>
            <person name="Aiese Cigliano R."/>
            <person name="Sanseverino W."/>
            <person name="Barakat M."/>
            <person name="Ortet P."/>
            <person name="Marechal E."/>
            <person name="Cagnac O."/>
            <person name="Amato A."/>
        </authorList>
    </citation>
    <scope>NUCLEOTIDE SEQUENCE [LARGE SCALE GENOMIC DNA]</scope>
</reference>
<evidence type="ECO:0000313" key="2">
    <source>
        <dbReference type="EMBL" id="GBG33501.1"/>
    </source>
</evidence>
<dbReference type="EMBL" id="BEYU01000159">
    <property type="protein sequence ID" value="GBG33501.1"/>
    <property type="molecule type" value="Genomic_DNA"/>
</dbReference>